<dbReference type="EMBL" id="JAXCGZ010017044">
    <property type="protein sequence ID" value="KAK7069045.1"/>
    <property type="molecule type" value="Genomic_DNA"/>
</dbReference>
<name>A0AAN8WMX4_HALRR</name>
<sequence>MKDRVGVGGYEMSDKRNLESFEQQDNERYNFLRKQTYDHNSKLNYDDDVGELSLYLEWKRNTQGMLATSCSSDLAIK</sequence>
<reference evidence="1 2" key="1">
    <citation type="submission" date="2023-11" db="EMBL/GenBank/DDBJ databases">
        <title>Halocaridina rubra genome assembly.</title>
        <authorList>
            <person name="Smith C."/>
        </authorList>
    </citation>
    <scope>NUCLEOTIDE SEQUENCE [LARGE SCALE GENOMIC DNA]</scope>
    <source>
        <strain evidence="1">EP-1</strain>
        <tissue evidence="1">Whole</tissue>
    </source>
</reference>
<proteinExistence type="predicted"/>
<evidence type="ECO:0000313" key="2">
    <source>
        <dbReference type="Proteomes" id="UP001381693"/>
    </source>
</evidence>
<keyword evidence="2" id="KW-1185">Reference proteome</keyword>
<accession>A0AAN8WMX4</accession>
<dbReference type="Proteomes" id="UP001381693">
    <property type="component" value="Unassembled WGS sequence"/>
</dbReference>
<comment type="caution">
    <text evidence="1">The sequence shown here is derived from an EMBL/GenBank/DDBJ whole genome shotgun (WGS) entry which is preliminary data.</text>
</comment>
<organism evidence="1 2">
    <name type="scientific">Halocaridina rubra</name>
    <name type="common">Hawaiian red shrimp</name>
    <dbReference type="NCBI Taxonomy" id="373956"/>
    <lineage>
        <taxon>Eukaryota</taxon>
        <taxon>Metazoa</taxon>
        <taxon>Ecdysozoa</taxon>
        <taxon>Arthropoda</taxon>
        <taxon>Crustacea</taxon>
        <taxon>Multicrustacea</taxon>
        <taxon>Malacostraca</taxon>
        <taxon>Eumalacostraca</taxon>
        <taxon>Eucarida</taxon>
        <taxon>Decapoda</taxon>
        <taxon>Pleocyemata</taxon>
        <taxon>Caridea</taxon>
        <taxon>Atyoidea</taxon>
        <taxon>Atyidae</taxon>
        <taxon>Halocaridina</taxon>
    </lineage>
</organism>
<evidence type="ECO:0000313" key="1">
    <source>
        <dbReference type="EMBL" id="KAK7069045.1"/>
    </source>
</evidence>
<protein>
    <submittedName>
        <fullName evidence="1">Uncharacterized protein</fullName>
    </submittedName>
</protein>
<dbReference type="AlphaFoldDB" id="A0AAN8WMX4"/>
<gene>
    <name evidence="1" type="ORF">SK128_008204</name>
</gene>